<dbReference type="GO" id="GO:0019316">
    <property type="term" value="P:D-allose catabolic process"/>
    <property type="evidence" value="ECO:0007669"/>
    <property type="project" value="TreeGrafter"/>
</dbReference>
<dbReference type="PANTHER" id="PTHR30345">
    <property type="entry name" value="RIBOSE-5-PHOSPHATE ISOMERASE B"/>
    <property type="match status" value="1"/>
</dbReference>
<protein>
    <recommendedName>
        <fullName evidence="3">Ribose 5-phosphate isomerase B</fullName>
    </recommendedName>
</protein>
<reference evidence="2" key="1">
    <citation type="submission" date="2018-05" db="EMBL/GenBank/DDBJ databases">
        <authorList>
            <person name="Lanie J.A."/>
            <person name="Ng W.-L."/>
            <person name="Kazmierczak K.M."/>
            <person name="Andrzejewski T.M."/>
            <person name="Davidsen T.M."/>
            <person name="Wayne K.J."/>
            <person name="Tettelin H."/>
            <person name="Glass J.I."/>
            <person name="Rusch D."/>
            <person name="Podicherti R."/>
            <person name="Tsui H.-C.T."/>
            <person name="Winkler M.E."/>
        </authorList>
    </citation>
    <scope>NUCLEOTIDE SEQUENCE</scope>
</reference>
<dbReference type="NCBIfam" id="TIGR01120">
    <property type="entry name" value="rpiB"/>
    <property type="match status" value="1"/>
</dbReference>
<dbReference type="Pfam" id="PF02502">
    <property type="entry name" value="LacAB_rpiB"/>
    <property type="match status" value="1"/>
</dbReference>
<dbReference type="PIRSF" id="PIRSF005384">
    <property type="entry name" value="RpiB_LacA_B"/>
    <property type="match status" value="1"/>
</dbReference>
<dbReference type="AlphaFoldDB" id="A0A382BU92"/>
<proteinExistence type="predicted"/>
<dbReference type="NCBIfam" id="TIGR00689">
    <property type="entry name" value="rpiB_lacA_lacB"/>
    <property type="match status" value="1"/>
</dbReference>
<evidence type="ECO:0000313" key="2">
    <source>
        <dbReference type="EMBL" id="SVB17032.1"/>
    </source>
</evidence>
<evidence type="ECO:0008006" key="3">
    <source>
        <dbReference type="Google" id="ProtNLM"/>
    </source>
</evidence>
<accession>A0A382BU92</accession>
<dbReference type="InterPro" id="IPR036569">
    <property type="entry name" value="RpiB_LacA_LacB_sf"/>
</dbReference>
<dbReference type="InterPro" id="IPR003500">
    <property type="entry name" value="RpiB_LacA_LacB"/>
</dbReference>
<dbReference type="EMBL" id="UINC01031261">
    <property type="protein sequence ID" value="SVB17032.1"/>
    <property type="molecule type" value="Genomic_DNA"/>
</dbReference>
<sequence length="143" mass="15968">MKISIGNDHAGTQHKKELIKHIEKRGIEIINHGTDSEESVDYPDLAHPVAEDVKNNRTDLGIVICGSGNGVAMTANKHKDIRAAICWNKEMARLAREHNNANIISIPARAISINETKEIVEVFLNTEFEGGRHKKRTDKINLK</sequence>
<dbReference type="NCBIfam" id="NF004051">
    <property type="entry name" value="PRK05571.1"/>
    <property type="match status" value="1"/>
</dbReference>
<keyword evidence="1" id="KW-0413">Isomerase</keyword>
<gene>
    <name evidence="2" type="ORF">METZ01_LOCUS169886</name>
</gene>
<dbReference type="SUPFAM" id="SSF89623">
    <property type="entry name" value="Ribose/Galactose isomerase RpiB/AlsB"/>
    <property type="match status" value="1"/>
</dbReference>
<dbReference type="GO" id="GO:0009052">
    <property type="term" value="P:pentose-phosphate shunt, non-oxidative branch"/>
    <property type="evidence" value="ECO:0007669"/>
    <property type="project" value="TreeGrafter"/>
</dbReference>
<dbReference type="GO" id="GO:0004751">
    <property type="term" value="F:ribose-5-phosphate isomerase activity"/>
    <property type="evidence" value="ECO:0007669"/>
    <property type="project" value="TreeGrafter"/>
</dbReference>
<dbReference type="PANTHER" id="PTHR30345:SF0">
    <property type="entry name" value="DNA DAMAGE-REPAIR_TOLERATION PROTEIN DRT102"/>
    <property type="match status" value="1"/>
</dbReference>
<dbReference type="InterPro" id="IPR004785">
    <property type="entry name" value="RpiB"/>
</dbReference>
<evidence type="ECO:0000256" key="1">
    <source>
        <dbReference type="ARBA" id="ARBA00023235"/>
    </source>
</evidence>
<name>A0A382BU92_9ZZZZ</name>
<organism evidence="2">
    <name type="scientific">marine metagenome</name>
    <dbReference type="NCBI Taxonomy" id="408172"/>
    <lineage>
        <taxon>unclassified sequences</taxon>
        <taxon>metagenomes</taxon>
        <taxon>ecological metagenomes</taxon>
    </lineage>
</organism>
<dbReference type="Gene3D" id="3.40.1400.10">
    <property type="entry name" value="Sugar-phosphate isomerase, RpiB/LacA/LacB"/>
    <property type="match status" value="1"/>
</dbReference>